<evidence type="ECO:0000313" key="1">
    <source>
        <dbReference type="EMBL" id="GIM89867.1"/>
    </source>
</evidence>
<accession>A0A919VZ86</accession>
<evidence type="ECO:0000313" key="2">
    <source>
        <dbReference type="Proteomes" id="UP000677082"/>
    </source>
</evidence>
<comment type="caution">
    <text evidence="1">The sequence shown here is derived from an EMBL/GenBank/DDBJ whole genome shotgun (WGS) entry which is preliminary data.</text>
</comment>
<proteinExistence type="predicted"/>
<sequence length="132" mass="14582">MAASAATPAPARIDLAINEARSRFVQLVRLTRLNRQVTVIVEQGQAVAAIVPVDLLDPRRDEPDPAAGNAAGWLQRLEKVRHDLRGQHAARTAELRQALDEAWGIVDQLRPAGADRQIDIQRAAHAHLRRKD</sequence>
<name>A0A919VZ86_9ACTN</name>
<dbReference type="AlphaFoldDB" id="A0A919VZ86"/>
<keyword evidence="2" id="KW-1185">Reference proteome</keyword>
<dbReference type="EMBL" id="BOQN01000021">
    <property type="protein sequence ID" value="GIM89867.1"/>
    <property type="molecule type" value="Genomic_DNA"/>
</dbReference>
<dbReference type="Proteomes" id="UP000677082">
    <property type="component" value="Unassembled WGS sequence"/>
</dbReference>
<reference evidence="1 2" key="1">
    <citation type="submission" date="2021-03" db="EMBL/GenBank/DDBJ databases">
        <title>Whole genome shotgun sequence of Actinoplanes toevensis NBRC 105298.</title>
        <authorList>
            <person name="Komaki H."/>
            <person name="Tamura T."/>
        </authorList>
    </citation>
    <scope>NUCLEOTIDE SEQUENCE [LARGE SCALE GENOMIC DNA]</scope>
    <source>
        <strain evidence="1 2">NBRC 105298</strain>
    </source>
</reference>
<dbReference type="RefSeq" id="WP_213005828.1">
    <property type="nucleotide sequence ID" value="NZ_BOQN01000021.1"/>
</dbReference>
<protein>
    <recommendedName>
        <fullName evidence="3">Antitoxin</fullName>
    </recommendedName>
</protein>
<organism evidence="1 2">
    <name type="scientific">Paractinoplanes toevensis</name>
    <dbReference type="NCBI Taxonomy" id="571911"/>
    <lineage>
        <taxon>Bacteria</taxon>
        <taxon>Bacillati</taxon>
        <taxon>Actinomycetota</taxon>
        <taxon>Actinomycetes</taxon>
        <taxon>Micromonosporales</taxon>
        <taxon>Micromonosporaceae</taxon>
        <taxon>Paractinoplanes</taxon>
    </lineage>
</organism>
<evidence type="ECO:0008006" key="3">
    <source>
        <dbReference type="Google" id="ProtNLM"/>
    </source>
</evidence>
<gene>
    <name evidence="1" type="ORF">Ato02nite_016600</name>
</gene>